<comment type="caution">
    <text evidence="1">The sequence shown here is derived from an EMBL/GenBank/DDBJ whole genome shotgun (WGS) entry which is preliminary data.</text>
</comment>
<evidence type="ECO:0000313" key="1">
    <source>
        <dbReference type="EMBL" id="MEN3228346.1"/>
    </source>
</evidence>
<gene>
    <name evidence="1" type="ORF">PUR21_11980</name>
</gene>
<dbReference type="EMBL" id="JAQYXL010000001">
    <property type="protein sequence ID" value="MEN3228346.1"/>
    <property type="molecule type" value="Genomic_DNA"/>
</dbReference>
<organism evidence="1 2">
    <name type="scientific">Methylorubrum rhodesianum</name>
    <dbReference type="NCBI Taxonomy" id="29427"/>
    <lineage>
        <taxon>Bacteria</taxon>
        <taxon>Pseudomonadati</taxon>
        <taxon>Pseudomonadota</taxon>
        <taxon>Alphaproteobacteria</taxon>
        <taxon>Hyphomicrobiales</taxon>
        <taxon>Methylobacteriaceae</taxon>
        <taxon>Methylorubrum</taxon>
    </lineage>
</organism>
<accession>A0ABU9ZAF5</accession>
<dbReference type="Proteomes" id="UP001404845">
    <property type="component" value="Unassembled WGS sequence"/>
</dbReference>
<keyword evidence="2" id="KW-1185">Reference proteome</keyword>
<sequence>MPIRREHRFFYPIDWPQLSATIRFRRAGGRCELCARPHKQTVFHLGDGRWWDAEAASWRDGRGRLICLAIGEDDVLGTVKTTRVVLAAAHRDHDTCNNSARNLAAFCQRCHMLHDRPEHRRRRWLTLFRRKALGDLFRGPYARP</sequence>
<reference evidence="1 2" key="1">
    <citation type="journal article" date="2023" name="PLoS ONE">
        <title>Complete genome assembly of Hawai'i environmental nontuberculous mycobacteria reveals unexpected co-isolation with methylobacteria.</title>
        <authorList>
            <person name="Hendrix J."/>
            <person name="Epperson L.E."/>
            <person name="Tong E.I."/>
            <person name="Chan Y.L."/>
            <person name="Hasan N.A."/>
            <person name="Dawrs S.N."/>
            <person name="Norton G.J."/>
            <person name="Virdi R."/>
            <person name="Crooks J.L."/>
            <person name="Chan E.D."/>
            <person name="Honda J.R."/>
            <person name="Strong M."/>
        </authorList>
    </citation>
    <scope>NUCLEOTIDE SEQUENCE [LARGE SCALE GENOMIC DNA]</scope>
    <source>
        <strain evidence="1 2">NJH_HI01</strain>
    </source>
</reference>
<proteinExistence type="predicted"/>
<protein>
    <recommendedName>
        <fullName evidence="3">HNH endonuclease</fullName>
    </recommendedName>
</protein>
<name>A0ABU9ZAF5_9HYPH</name>
<evidence type="ECO:0008006" key="3">
    <source>
        <dbReference type="Google" id="ProtNLM"/>
    </source>
</evidence>
<evidence type="ECO:0000313" key="2">
    <source>
        <dbReference type="Proteomes" id="UP001404845"/>
    </source>
</evidence>
<dbReference type="RefSeq" id="WP_043766062.1">
    <property type="nucleotide sequence ID" value="NZ_JACWCW010000004.1"/>
</dbReference>